<comment type="caution">
    <text evidence="2">The sequence shown here is derived from an EMBL/GenBank/DDBJ whole genome shotgun (WGS) entry which is preliminary data.</text>
</comment>
<organism evidence="2 3">
    <name type="scientific">Tanacetum coccineum</name>
    <dbReference type="NCBI Taxonomy" id="301880"/>
    <lineage>
        <taxon>Eukaryota</taxon>
        <taxon>Viridiplantae</taxon>
        <taxon>Streptophyta</taxon>
        <taxon>Embryophyta</taxon>
        <taxon>Tracheophyta</taxon>
        <taxon>Spermatophyta</taxon>
        <taxon>Magnoliopsida</taxon>
        <taxon>eudicotyledons</taxon>
        <taxon>Gunneridae</taxon>
        <taxon>Pentapetalae</taxon>
        <taxon>asterids</taxon>
        <taxon>campanulids</taxon>
        <taxon>Asterales</taxon>
        <taxon>Asteraceae</taxon>
        <taxon>Asteroideae</taxon>
        <taxon>Anthemideae</taxon>
        <taxon>Anthemidinae</taxon>
        <taxon>Tanacetum</taxon>
    </lineage>
</organism>
<proteinExistence type="predicted"/>
<keyword evidence="1" id="KW-1133">Transmembrane helix</keyword>
<sequence>MMRISEGSTSGFISDSVLEELRRITSGNSAYKAKKQKELGIMEFKELEFLTSDTGNILVFYLSYVLLVPILMDLT</sequence>
<reference evidence="2" key="1">
    <citation type="journal article" date="2022" name="Int. J. Mol. Sci.">
        <title>Draft Genome of Tanacetum Coccineum: Genomic Comparison of Closely Related Tanacetum-Family Plants.</title>
        <authorList>
            <person name="Yamashiro T."/>
            <person name="Shiraishi A."/>
            <person name="Nakayama K."/>
            <person name="Satake H."/>
        </authorList>
    </citation>
    <scope>NUCLEOTIDE SEQUENCE</scope>
</reference>
<keyword evidence="1" id="KW-0812">Transmembrane</keyword>
<name>A0ABQ4WAQ7_9ASTR</name>
<gene>
    <name evidence="2" type="ORF">Tco_0600072</name>
</gene>
<protein>
    <submittedName>
        <fullName evidence="2">Uncharacterized protein</fullName>
    </submittedName>
</protein>
<evidence type="ECO:0000256" key="1">
    <source>
        <dbReference type="SAM" id="Phobius"/>
    </source>
</evidence>
<evidence type="ECO:0000313" key="2">
    <source>
        <dbReference type="EMBL" id="GJS49951.1"/>
    </source>
</evidence>
<dbReference type="Proteomes" id="UP001151760">
    <property type="component" value="Unassembled WGS sequence"/>
</dbReference>
<keyword evidence="3" id="KW-1185">Reference proteome</keyword>
<keyword evidence="1" id="KW-0472">Membrane</keyword>
<feature type="transmembrane region" description="Helical" evidence="1">
    <location>
        <begin position="57"/>
        <end position="74"/>
    </location>
</feature>
<reference evidence="2" key="2">
    <citation type="submission" date="2022-01" db="EMBL/GenBank/DDBJ databases">
        <authorList>
            <person name="Yamashiro T."/>
            <person name="Shiraishi A."/>
            <person name="Satake H."/>
            <person name="Nakayama K."/>
        </authorList>
    </citation>
    <scope>NUCLEOTIDE SEQUENCE</scope>
</reference>
<accession>A0ABQ4WAQ7</accession>
<evidence type="ECO:0000313" key="3">
    <source>
        <dbReference type="Proteomes" id="UP001151760"/>
    </source>
</evidence>
<dbReference type="EMBL" id="BQNB010008480">
    <property type="protein sequence ID" value="GJS49951.1"/>
    <property type="molecule type" value="Genomic_DNA"/>
</dbReference>